<proteinExistence type="predicted"/>
<dbReference type="AlphaFoldDB" id="A0A917DC99"/>
<evidence type="ECO:0000313" key="2">
    <source>
        <dbReference type="EMBL" id="GGD26011.1"/>
    </source>
</evidence>
<reference evidence="2" key="1">
    <citation type="journal article" date="2014" name="Int. J. Syst. Evol. Microbiol.">
        <title>Complete genome sequence of Corynebacterium casei LMG S-19264T (=DSM 44701T), isolated from a smear-ripened cheese.</title>
        <authorList>
            <consortium name="US DOE Joint Genome Institute (JGI-PGF)"/>
            <person name="Walter F."/>
            <person name="Albersmeier A."/>
            <person name="Kalinowski J."/>
            <person name="Ruckert C."/>
        </authorList>
    </citation>
    <scope>NUCLEOTIDE SEQUENCE</scope>
    <source>
        <strain evidence="2">CGMCC 1.15493</strain>
    </source>
</reference>
<reference evidence="2" key="2">
    <citation type="submission" date="2020-09" db="EMBL/GenBank/DDBJ databases">
        <authorList>
            <person name="Sun Q."/>
            <person name="Zhou Y."/>
        </authorList>
    </citation>
    <scope>NUCLEOTIDE SEQUENCE</scope>
    <source>
        <strain evidence="2">CGMCC 1.15493</strain>
    </source>
</reference>
<dbReference type="EMBL" id="BMJJ01000007">
    <property type="protein sequence ID" value="GGD26011.1"/>
    <property type="molecule type" value="Genomic_DNA"/>
</dbReference>
<evidence type="ECO:0000313" key="3">
    <source>
        <dbReference type="Proteomes" id="UP000613160"/>
    </source>
</evidence>
<gene>
    <name evidence="2" type="ORF">GCM10011335_31290</name>
</gene>
<evidence type="ECO:0008006" key="4">
    <source>
        <dbReference type="Google" id="ProtNLM"/>
    </source>
</evidence>
<feature type="region of interest" description="Disordered" evidence="1">
    <location>
        <begin position="162"/>
        <end position="183"/>
    </location>
</feature>
<name>A0A917DC99_9HYPH</name>
<protein>
    <recommendedName>
        <fullName evidence="4">Tail protein</fullName>
    </recommendedName>
</protein>
<dbReference type="Proteomes" id="UP000613160">
    <property type="component" value="Unassembled WGS sequence"/>
</dbReference>
<accession>A0A917DC99</accession>
<organism evidence="2 3">
    <name type="scientific">Aureimonas glaciei</name>
    <dbReference type="NCBI Taxonomy" id="1776957"/>
    <lineage>
        <taxon>Bacteria</taxon>
        <taxon>Pseudomonadati</taxon>
        <taxon>Pseudomonadota</taxon>
        <taxon>Alphaproteobacteria</taxon>
        <taxon>Hyphomicrobiales</taxon>
        <taxon>Aurantimonadaceae</taxon>
        <taxon>Aureimonas</taxon>
    </lineage>
</organism>
<dbReference type="RefSeq" id="WP_188852335.1">
    <property type="nucleotide sequence ID" value="NZ_BMJJ01000007.1"/>
</dbReference>
<comment type="caution">
    <text evidence="2">The sequence shown here is derived from an EMBL/GenBank/DDBJ whole genome shotgun (WGS) entry which is preliminary data.</text>
</comment>
<evidence type="ECO:0000256" key="1">
    <source>
        <dbReference type="SAM" id="MobiDB-lite"/>
    </source>
</evidence>
<sequence length="290" mass="31818">MARDGLVGIDAGELRRFQRGFERAGADFPDVVRRSLNDVARDASERMKTVFEREIEGGPSRFSQVKPGARSGSVISNFARKGGSLGDLESSIAVNRLQSTYLKYSLGEETVRELGDAGAASEFNFLFSGTRRQANSFGLSPDAHGNLPRNSLRKLVRAAQSQRARDKANVAKKAQKQGRDVQEGEFEALRAGRKAKGKTRRVDQRVGAAQGSNVFFGTLRRGRGAVGFWQRPDDRKDKPTLLVLGVKRSTYRSDKLLRGWNRAVLAASEELPRSLQKRLAAALAGRGTTP</sequence>
<keyword evidence="3" id="KW-1185">Reference proteome</keyword>